<dbReference type="PANTHER" id="PTHR37457">
    <property type="entry name" value="TRNA SELENOCYSTEINE 1-ASSOCIATED PROTEIN 1-RELATED"/>
    <property type="match status" value="1"/>
</dbReference>
<accession>R4V466</accession>
<evidence type="ECO:0000313" key="1">
    <source>
        <dbReference type="EMBL" id="AGM32638.1"/>
    </source>
</evidence>
<reference evidence="1" key="1">
    <citation type="submission" date="2013-03" db="EMBL/GenBank/DDBJ databases">
        <title>Immune-Related transcriptome of Coptotermes formosanus Shiraki workers: the defense mechanism.</title>
        <authorList>
            <person name="Hussain A."/>
            <person name="Li Y.F."/>
            <person name="Wen S.Y."/>
        </authorList>
    </citation>
    <scope>NUCLEOTIDE SEQUENCE</scope>
</reference>
<sequence>MNSTKVGCLPGNANNTLTPLAVMDGRAGALYDKNYFMVCFPWMGEQPRPVFVMRNLYLENDKNIVGSILHGCLLLAAMMTFHGKVIPNTHPPILLTGIHESAYLPHPLDREVSLWVADLMPDADDYTLYRNFPSRYQTIIDFKEILDNAGYHKGYLHENIANKKEH</sequence>
<dbReference type="EMBL" id="KC740814">
    <property type="protein sequence ID" value="AGM32638.1"/>
    <property type="molecule type" value="mRNA"/>
</dbReference>
<dbReference type="AlphaFoldDB" id="R4V466"/>
<dbReference type="InterPro" id="IPR040434">
    <property type="entry name" value="TSAP1"/>
</dbReference>
<dbReference type="PANTHER" id="PTHR37457:SF1">
    <property type="entry name" value="SIMILAR TO HUMAN CHROMOSOME 6 OPEN READING FRAME 52"/>
    <property type="match status" value="1"/>
</dbReference>
<organism evidence="1">
    <name type="scientific">Coptotermes formosanus</name>
    <name type="common">Formosan subterranean termite</name>
    <dbReference type="NCBI Taxonomy" id="36987"/>
    <lineage>
        <taxon>Eukaryota</taxon>
        <taxon>Metazoa</taxon>
        <taxon>Ecdysozoa</taxon>
        <taxon>Arthropoda</taxon>
        <taxon>Hexapoda</taxon>
        <taxon>Insecta</taxon>
        <taxon>Pterygota</taxon>
        <taxon>Neoptera</taxon>
        <taxon>Polyneoptera</taxon>
        <taxon>Dictyoptera</taxon>
        <taxon>Blattodea</taxon>
        <taxon>Blattoidea</taxon>
        <taxon>Termitoidae</taxon>
        <taxon>Rhinotermitidae</taxon>
        <taxon>Coptotermes</taxon>
    </lineage>
</organism>
<name>R4V466_COPFO</name>
<protein>
    <submittedName>
        <fullName evidence="1">Uncharacterized protein</fullName>
    </submittedName>
</protein>
<proteinExistence type="evidence at transcript level"/>